<proteinExistence type="predicted"/>
<accession>A0A1D3KZM8</accession>
<dbReference type="AlphaFoldDB" id="A0A1D3KZM8"/>
<gene>
    <name evidence="2" type="ORF">MCBB_0197</name>
</gene>
<keyword evidence="1" id="KW-1133">Transmembrane helix</keyword>
<feature type="transmembrane region" description="Helical" evidence="1">
    <location>
        <begin position="76"/>
        <end position="98"/>
    </location>
</feature>
<keyword evidence="3" id="KW-1185">Reference proteome</keyword>
<keyword evidence="1" id="KW-0472">Membrane</keyword>
<feature type="transmembrane region" description="Helical" evidence="1">
    <location>
        <begin position="41"/>
        <end position="64"/>
    </location>
</feature>
<reference evidence="2 3" key="1">
    <citation type="submission" date="2016-08" db="EMBL/GenBank/DDBJ databases">
        <authorList>
            <person name="Seilhamer J.J."/>
        </authorList>
    </citation>
    <scope>NUCLEOTIDE SEQUENCE [LARGE SCALE GENOMIC DNA]</scope>
    <source>
        <strain evidence="2">Buetzberg</strain>
    </source>
</reference>
<dbReference type="Proteomes" id="UP000094707">
    <property type="component" value="Chromosome I"/>
</dbReference>
<keyword evidence="1" id="KW-0812">Transmembrane</keyword>
<evidence type="ECO:0000256" key="1">
    <source>
        <dbReference type="SAM" id="Phobius"/>
    </source>
</evidence>
<dbReference type="KEGG" id="mcub:MCBB_0197"/>
<evidence type="ECO:0008006" key="4">
    <source>
        <dbReference type="Google" id="ProtNLM"/>
    </source>
</evidence>
<sequence length="189" mass="21192">MAAVLAMAVFMTAAVLKFPGHINPLVNWISDLGSSFYNPRGAFLFNMGCVVAGSLFVVFCFYLNTTYSRAVCSKRVLLYSQIAGFASGFSLVMVGLFSEDSPSLHGLFSAAFFLSSLLFLILMNYNLRKDLKLKKLAYYGMIPISMDVLLIIFYILNTNPSTPIFEWFTGISYAFWILLLAYYSSDRFP</sequence>
<dbReference type="InterPro" id="IPR009339">
    <property type="entry name" value="DUF998"/>
</dbReference>
<protein>
    <recommendedName>
        <fullName evidence="4">DUF998 domain-containing protein</fullName>
    </recommendedName>
</protein>
<dbReference type="EMBL" id="LT607756">
    <property type="protein sequence ID" value="SCG84785.1"/>
    <property type="molecule type" value="Genomic_DNA"/>
</dbReference>
<evidence type="ECO:0000313" key="3">
    <source>
        <dbReference type="Proteomes" id="UP000094707"/>
    </source>
</evidence>
<evidence type="ECO:0000313" key="2">
    <source>
        <dbReference type="EMBL" id="SCG84785.1"/>
    </source>
</evidence>
<feature type="transmembrane region" description="Helical" evidence="1">
    <location>
        <begin position="162"/>
        <end position="183"/>
    </location>
</feature>
<feature type="transmembrane region" description="Helical" evidence="1">
    <location>
        <begin position="104"/>
        <end position="124"/>
    </location>
</feature>
<name>A0A1D3KZM8_9EURY</name>
<dbReference type="Pfam" id="PF06197">
    <property type="entry name" value="DUF998"/>
    <property type="match status" value="1"/>
</dbReference>
<feature type="transmembrane region" description="Helical" evidence="1">
    <location>
        <begin position="136"/>
        <end position="156"/>
    </location>
</feature>
<organism evidence="2 3">
    <name type="scientific">Methanobacterium congolense</name>
    <dbReference type="NCBI Taxonomy" id="118062"/>
    <lineage>
        <taxon>Archaea</taxon>
        <taxon>Methanobacteriati</taxon>
        <taxon>Methanobacteriota</taxon>
        <taxon>Methanomada group</taxon>
        <taxon>Methanobacteria</taxon>
        <taxon>Methanobacteriales</taxon>
        <taxon>Methanobacteriaceae</taxon>
        <taxon>Methanobacterium</taxon>
    </lineage>
</organism>